<reference evidence="5 6" key="1">
    <citation type="submission" date="2015-10" db="EMBL/GenBank/DDBJ databases">
        <title>Draft genome sequence of Streptomyces griseorubiginosus DSM 40469, type strain for the species Streptomyces griseorubiginosus.</title>
        <authorList>
            <person name="Ruckert C."/>
            <person name="Winkler A."/>
            <person name="Kalinowski J."/>
            <person name="Kampfer P."/>
            <person name="Glaeser S."/>
        </authorList>
    </citation>
    <scope>NUCLEOTIDE SEQUENCE [LARGE SCALE GENOMIC DNA]</scope>
    <source>
        <strain evidence="5 6">DSM 40469</strain>
    </source>
</reference>
<dbReference type="GO" id="GO:0008305">
    <property type="term" value="C:integrin complex"/>
    <property type="evidence" value="ECO:0007669"/>
    <property type="project" value="InterPro"/>
</dbReference>
<dbReference type="GO" id="GO:0033627">
    <property type="term" value="P:cell adhesion mediated by integrin"/>
    <property type="evidence" value="ECO:0007669"/>
    <property type="project" value="TreeGrafter"/>
</dbReference>
<dbReference type="Pfam" id="PF01839">
    <property type="entry name" value="FG-GAP"/>
    <property type="match status" value="5"/>
</dbReference>
<dbReference type="PANTHER" id="PTHR23220:SF122">
    <property type="entry name" value="INTEGRIN ALPHA-PS1"/>
    <property type="match status" value="1"/>
</dbReference>
<evidence type="ECO:0000256" key="2">
    <source>
        <dbReference type="ARBA" id="ARBA00022737"/>
    </source>
</evidence>
<dbReference type="PROSITE" id="PS51470">
    <property type="entry name" value="FG_GAP"/>
    <property type="match status" value="3"/>
</dbReference>
<protein>
    <recommendedName>
        <fullName evidence="7">FG-GAP repeat protein</fullName>
    </recommendedName>
</protein>
<keyword evidence="6" id="KW-1185">Reference proteome</keyword>
<dbReference type="PANTHER" id="PTHR23220">
    <property type="entry name" value="INTEGRIN ALPHA"/>
    <property type="match status" value="1"/>
</dbReference>
<dbReference type="SUPFAM" id="SSF69318">
    <property type="entry name" value="Integrin alpha N-terminal domain"/>
    <property type="match status" value="1"/>
</dbReference>
<dbReference type="GO" id="GO:0009897">
    <property type="term" value="C:external side of plasma membrane"/>
    <property type="evidence" value="ECO:0007669"/>
    <property type="project" value="TreeGrafter"/>
</dbReference>
<sequence>MSATLLASGLTPLAMASAEAAVGTPGDVNKDGYRDVVVSAPNATVAGRAKAGAVLVLYGTAHGIDPSRRTVLTQNSTGIPGAAEAGDLFGAAVVVSDLNRDGYSDLVVGSPGEDVAGDDGGGSVTVVYGTSSGLTKAKPVQDPWPSSHDAYGRTLAVGTYNGLNPVNDGKLSIAVGANDAEVAFVPADLTAQSGTSGNGFAFNPAYGIVALTAIDLPNTDDDRLIVHGRGVGDGGWGYDGTGDDPGTRFADPAGFEGGDLPAGTTSAVGDLDGNGSPDLVIGNPEDPSQSPDASLGGEVTVYYDAGSSGSPSRVQTITQDTAGVPGAGEAKDRFGASVAIGDTDKDGRADLVIGAPGENGASGAVTVVRGTAGLLDVAHARVWTQNTAGVAGSSETGDAFGSAVRIVDTNKDGYGDLVVAASGENGGAGALWSLRGSAASVTAAASVNVGTGGAGLGSAGAARLGSVVTGP</sequence>
<dbReference type="AlphaFoldDB" id="A0A101RPI6"/>
<feature type="chain" id="PRO_5007105187" description="FG-GAP repeat protein" evidence="4">
    <location>
        <begin position="21"/>
        <end position="471"/>
    </location>
</feature>
<comment type="caution">
    <text evidence="5">The sequence shown here is derived from an EMBL/GenBank/DDBJ whole genome shotgun (WGS) entry which is preliminary data.</text>
</comment>
<evidence type="ECO:0000256" key="1">
    <source>
        <dbReference type="ARBA" id="ARBA00022729"/>
    </source>
</evidence>
<dbReference type="GO" id="GO:0098609">
    <property type="term" value="P:cell-cell adhesion"/>
    <property type="evidence" value="ECO:0007669"/>
    <property type="project" value="TreeGrafter"/>
</dbReference>
<accession>A0A101RPI6</accession>
<dbReference type="SMART" id="SM00191">
    <property type="entry name" value="Int_alpha"/>
    <property type="match status" value="5"/>
</dbReference>
<dbReference type="InterPro" id="IPR000413">
    <property type="entry name" value="Integrin_alpha"/>
</dbReference>
<evidence type="ECO:0000256" key="4">
    <source>
        <dbReference type="SAM" id="SignalP"/>
    </source>
</evidence>
<dbReference type="EMBL" id="LMWV01000037">
    <property type="protein sequence ID" value="KUN59245.1"/>
    <property type="molecule type" value="Genomic_DNA"/>
</dbReference>
<dbReference type="GO" id="GO:0007229">
    <property type="term" value="P:integrin-mediated signaling pathway"/>
    <property type="evidence" value="ECO:0007669"/>
    <property type="project" value="TreeGrafter"/>
</dbReference>
<dbReference type="Proteomes" id="UP000054375">
    <property type="component" value="Unassembled WGS sequence"/>
</dbReference>
<keyword evidence="1 4" id="KW-0732">Signal</keyword>
<organism evidence="5 6">
    <name type="scientific">Streptomyces griseorubiginosus</name>
    <dbReference type="NCBI Taxonomy" id="67304"/>
    <lineage>
        <taxon>Bacteria</taxon>
        <taxon>Bacillati</taxon>
        <taxon>Actinomycetota</taxon>
        <taxon>Actinomycetes</taxon>
        <taxon>Kitasatosporales</taxon>
        <taxon>Streptomycetaceae</taxon>
        <taxon>Streptomyces</taxon>
    </lineage>
</organism>
<gene>
    <name evidence="5" type="ORF">AQJ54_39975</name>
</gene>
<dbReference type="GO" id="GO:0005178">
    <property type="term" value="F:integrin binding"/>
    <property type="evidence" value="ECO:0007669"/>
    <property type="project" value="TreeGrafter"/>
</dbReference>
<evidence type="ECO:0000256" key="3">
    <source>
        <dbReference type="ARBA" id="ARBA00023180"/>
    </source>
</evidence>
<dbReference type="Gene3D" id="2.130.10.130">
    <property type="entry name" value="Integrin alpha, N-terminal"/>
    <property type="match status" value="3"/>
</dbReference>
<dbReference type="InterPro" id="IPR013519">
    <property type="entry name" value="Int_alpha_beta-p"/>
</dbReference>
<feature type="signal peptide" evidence="4">
    <location>
        <begin position="1"/>
        <end position="20"/>
    </location>
</feature>
<evidence type="ECO:0000313" key="6">
    <source>
        <dbReference type="Proteomes" id="UP000054375"/>
    </source>
</evidence>
<dbReference type="RefSeq" id="WP_062246162.1">
    <property type="nucleotide sequence ID" value="NZ_JBPJFL010000003.1"/>
</dbReference>
<dbReference type="PRINTS" id="PR01185">
    <property type="entry name" value="INTEGRINA"/>
</dbReference>
<keyword evidence="3" id="KW-0325">Glycoprotein</keyword>
<name>A0A101RPI6_9ACTN</name>
<keyword evidence="2" id="KW-0677">Repeat</keyword>
<proteinExistence type="predicted"/>
<dbReference type="GO" id="GO:0007160">
    <property type="term" value="P:cell-matrix adhesion"/>
    <property type="evidence" value="ECO:0007669"/>
    <property type="project" value="TreeGrafter"/>
</dbReference>
<evidence type="ECO:0008006" key="7">
    <source>
        <dbReference type="Google" id="ProtNLM"/>
    </source>
</evidence>
<dbReference type="InterPro" id="IPR013517">
    <property type="entry name" value="FG-GAP"/>
</dbReference>
<evidence type="ECO:0000313" key="5">
    <source>
        <dbReference type="EMBL" id="KUN59245.1"/>
    </source>
</evidence>
<dbReference type="InterPro" id="IPR028994">
    <property type="entry name" value="Integrin_alpha_N"/>
</dbReference>